<evidence type="ECO:0000313" key="2">
    <source>
        <dbReference type="EnsemblPlants" id="Zm00001eb372710_P001"/>
    </source>
</evidence>
<dbReference type="InParanoid" id="A0A804R0P9"/>
<evidence type="ECO:0000313" key="3">
    <source>
        <dbReference type="Proteomes" id="UP000007305"/>
    </source>
</evidence>
<keyword evidence="3" id="KW-1185">Reference proteome</keyword>
<reference evidence="3" key="1">
    <citation type="journal article" date="2009" name="Science">
        <title>The B73 maize genome: complexity, diversity, and dynamics.</title>
        <authorList>
            <person name="Schnable P.S."/>
            <person name="Ware D."/>
            <person name="Fulton R.S."/>
            <person name="Stein J.C."/>
            <person name="Wei F."/>
            <person name="Pasternak S."/>
            <person name="Liang C."/>
            <person name="Zhang J."/>
            <person name="Fulton L."/>
            <person name="Graves T.A."/>
            <person name="Minx P."/>
            <person name="Reily A.D."/>
            <person name="Courtney L."/>
            <person name="Kruchowski S.S."/>
            <person name="Tomlinson C."/>
            <person name="Strong C."/>
            <person name="Delehaunty K."/>
            <person name="Fronick C."/>
            <person name="Courtney B."/>
            <person name="Rock S.M."/>
            <person name="Belter E."/>
            <person name="Du F."/>
            <person name="Kim K."/>
            <person name="Abbott R.M."/>
            <person name="Cotton M."/>
            <person name="Levy A."/>
            <person name="Marchetto P."/>
            <person name="Ochoa K."/>
            <person name="Jackson S.M."/>
            <person name="Gillam B."/>
            <person name="Chen W."/>
            <person name="Yan L."/>
            <person name="Higginbotham J."/>
            <person name="Cardenas M."/>
            <person name="Waligorski J."/>
            <person name="Applebaum E."/>
            <person name="Phelps L."/>
            <person name="Falcone J."/>
            <person name="Kanchi K."/>
            <person name="Thane T."/>
            <person name="Scimone A."/>
            <person name="Thane N."/>
            <person name="Henke J."/>
            <person name="Wang T."/>
            <person name="Ruppert J."/>
            <person name="Shah N."/>
            <person name="Rotter K."/>
            <person name="Hodges J."/>
            <person name="Ingenthron E."/>
            <person name="Cordes M."/>
            <person name="Kohlberg S."/>
            <person name="Sgro J."/>
            <person name="Delgado B."/>
            <person name="Mead K."/>
            <person name="Chinwalla A."/>
            <person name="Leonard S."/>
            <person name="Crouse K."/>
            <person name="Collura K."/>
            <person name="Kudrna D."/>
            <person name="Currie J."/>
            <person name="He R."/>
            <person name="Angelova A."/>
            <person name="Rajasekar S."/>
            <person name="Mueller T."/>
            <person name="Lomeli R."/>
            <person name="Scara G."/>
            <person name="Ko A."/>
            <person name="Delaney K."/>
            <person name="Wissotski M."/>
            <person name="Lopez G."/>
            <person name="Campos D."/>
            <person name="Braidotti M."/>
            <person name="Ashley E."/>
            <person name="Golser W."/>
            <person name="Kim H."/>
            <person name="Lee S."/>
            <person name="Lin J."/>
            <person name="Dujmic Z."/>
            <person name="Kim W."/>
            <person name="Talag J."/>
            <person name="Zuccolo A."/>
            <person name="Fan C."/>
            <person name="Sebastian A."/>
            <person name="Kramer M."/>
            <person name="Spiegel L."/>
            <person name="Nascimento L."/>
            <person name="Zutavern T."/>
            <person name="Miller B."/>
            <person name="Ambroise C."/>
            <person name="Muller S."/>
            <person name="Spooner W."/>
            <person name="Narechania A."/>
            <person name="Ren L."/>
            <person name="Wei S."/>
            <person name="Kumari S."/>
            <person name="Faga B."/>
            <person name="Levy M.J."/>
            <person name="McMahan L."/>
            <person name="Van Buren P."/>
            <person name="Vaughn M.W."/>
            <person name="Ying K."/>
            <person name="Yeh C.-T."/>
            <person name="Emrich S.J."/>
            <person name="Jia Y."/>
            <person name="Kalyanaraman A."/>
            <person name="Hsia A.-P."/>
            <person name="Barbazuk W.B."/>
            <person name="Baucom R.S."/>
            <person name="Brutnell T.P."/>
            <person name="Carpita N.C."/>
            <person name="Chaparro C."/>
            <person name="Chia J.-M."/>
            <person name="Deragon J.-M."/>
            <person name="Estill J.C."/>
            <person name="Fu Y."/>
            <person name="Jeddeloh J.A."/>
            <person name="Han Y."/>
            <person name="Lee H."/>
            <person name="Li P."/>
            <person name="Lisch D.R."/>
            <person name="Liu S."/>
            <person name="Liu Z."/>
            <person name="Nagel D.H."/>
            <person name="McCann M.C."/>
            <person name="SanMiguel P."/>
            <person name="Myers A.M."/>
            <person name="Nettleton D."/>
            <person name="Nguyen J."/>
            <person name="Penning B.W."/>
            <person name="Ponnala L."/>
            <person name="Schneider K.L."/>
            <person name="Schwartz D.C."/>
            <person name="Sharma A."/>
            <person name="Soderlund C."/>
            <person name="Springer N.M."/>
            <person name="Sun Q."/>
            <person name="Wang H."/>
            <person name="Waterman M."/>
            <person name="Westerman R."/>
            <person name="Wolfgruber T.K."/>
            <person name="Yang L."/>
            <person name="Yu Y."/>
            <person name="Zhang L."/>
            <person name="Zhou S."/>
            <person name="Zhu Q."/>
            <person name="Bennetzen J.L."/>
            <person name="Dawe R.K."/>
            <person name="Jiang J."/>
            <person name="Jiang N."/>
            <person name="Presting G.G."/>
            <person name="Wessler S.R."/>
            <person name="Aluru S."/>
            <person name="Martienssen R.A."/>
            <person name="Clifton S.W."/>
            <person name="McCombie W.R."/>
            <person name="Wing R.A."/>
            <person name="Wilson R.K."/>
        </authorList>
    </citation>
    <scope>NUCLEOTIDE SEQUENCE [LARGE SCALE GENOMIC DNA]</scope>
    <source>
        <strain evidence="3">cv. B73</strain>
    </source>
</reference>
<protein>
    <submittedName>
        <fullName evidence="2">Uncharacterized protein</fullName>
    </submittedName>
</protein>
<organism evidence="2 3">
    <name type="scientific">Zea mays</name>
    <name type="common">Maize</name>
    <dbReference type="NCBI Taxonomy" id="4577"/>
    <lineage>
        <taxon>Eukaryota</taxon>
        <taxon>Viridiplantae</taxon>
        <taxon>Streptophyta</taxon>
        <taxon>Embryophyta</taxon>
        <taxon>Tracheophyta</taxon>
        <taxon>Spermatophyta</taxon>
        <taxon>Magnoliopsida</taxon>
        <taxon>Liliopsida</taxon>
        <taxon>Poales</taxon>
        <taxon>Poaceae</taxon>
        <taxon>PACMAD clade</taxon>
        <taxon>Panicoideae</taxon>
        <taxon>Andropogonodae</taxon>
        <taxon>Andropogoneae</taxon>
        <taxon>Tripsacinae</taxon>
        <taxon>Zea</taxon>
    </lineage>
</organism>
<dbReference type="Gramene" id="Zm00001eb372710_T001">
    <property type="protein sequence ID" value="Zm00001eb372710_P001"/>
    <property type="gene ID" value="Zm00001eb372710"/>
</dbReference>
<feature type="region of interest" description="Disordered" evidence="1">
    <location>
        <begin position="44"/>
        <end position="67"/>
    </location>
</feature>
<dbReference type="Proteomes" id="UP000007305">
    <property type="component" value="Chromosome 9"/>
</dbReference>
<dbReference type="AlphaFoldDB" id="A0A804R0P9"/>
<reference evidence="2" key="2">
    <citation type="submission" date="2019-07" db="EMBL/GenBank/DDBJ databases">
        <authorList>
            <person name="Seetharam A."/>
            <person name="Woodhouse M."/>
            <person name="Cannon E."/>
        </authorList>
    </citation>
    <scope>NUCLEOTIDE SEQUENCE [LARGE SCALE GENOMIC DNA]</scope>
    <source>
        <strain evidence="2">cv. B73</strain>
    </source>
</reference>
<name>A0A804R0P9_MAIZE</name>
<dbReference type="EnsemblPlants" id="Zm00001eb372710_T001">
    <property type="protein sequence ID" value="Zm00001eb372710_P001"/>
    <property type="gene ID" value="Zm00001eb372710"/>
</dbReference>
<reference evidence="2" key="3">
    <citation type="submission" date="2021-05" db="UniProtKB">
        <authorList>
            <consortium name="EnsemblPlants"/>
        </authorList>
    </citation>
    <scope>IDENTIFICATION</scope>
    <source>
        <strain evidence="2">cv. B73</strain>
    </source>
</reference>
<accession>A0A804R0P9</accession>
<sequence length="116" mass="11989">MDATALAHTSSSRFIRFSSAQITGSTAGRSSSFSVARNTGGTCCLPDDTSSPMPPPPAAKNADSGRRSTVVSASIAINDRSAHLLAVHAPRPAQLPKAGRELPPPIVVCEHRVLAT</sequence>
<proteinExistence type="predicted"/>
<evidence type="ECO:0000256" key="1">
    <source>
        <dbReference type="SAM" id="MobiDB-lite"/>
    </source>
</evidence>